<feature type="transmembrane region" description="Helical" evidence="4">
    <location>
        <begin position="124"/>
        <end position="153"/>
    </location>
</feature>
<dbReference type="PANTHER" id="PTHR45138:SF9">
    <property type="entry name" value="DIGUANYLATE CYCLASE DGCM-RELATED"/>
    <property type="match status" value="1"/>
</dbReference>
<evidence type="ECO:0000256" key="4">
    <source>
        <dbReference type="SAM" id="Phobius"/>
    </source>
</evidence>
<evidence type="ECO:0000256" key="3">
    <source>
        <dbReference type="ARBA" id="ARBA00034247"/>
    </source>
</evidence>
<dbReference type="AlphaFoldDB" id="A0A5P1R6J9"/>
<evidence type="ECO:0000256" key="1">
    <source>
        <dbReference type="ARBA" id="ARBA00001946"/>
    </source>
</evidence>
<dbReference type="Pfam" id="PF00990">
    <property type="entry name" value="GGDEF"/>
    <property type="match status" value="1"/>
</dbReference>
<dbReference type="Proteomes" id="UP000324760">
    <property type="component" value="Chromosome"/>
</dbReference>
<dbReference type="SMART" id="SM00267">
    <property type="entry name" value="GGDEF"/>
    <property type="match status" value="1"/>
</dbReference>
<dbReference type="InterPro" id="IPR050469">
    <property type="entry name" value="Diguanylate_Cyclase"/>
</dbReference>
<reference evidence="6 7" key="1">
    <citation type="journal article" date="2019" name="Biochem. Eng. J.">
        <title>Metabolic engineering of the marine bacteria Neptunomonas concharum for the production of acetoin and meso-2,3-butanediol from acetate.</title>
        <authorList>
            <person name="Li W."/>
            <person name="Pu N."/>
            <person name="Liu C.-X."/>
            <person name="Yuan Q.-P."/>
            <person name="Li Z.-J."/>
        </authorList>
    </citation>
    <scope>NUCLEOTIDE SEQUENCE [LARGE SCALE GENOMIC DNA]</scope>
    <source>
        <strain evidence="6 7">JCM17730</strain>
    </source>
</reference>
<dbReference type="InterPro" id="IPR000160">
    <property type="entry name" value="GGDEF_dom"/>
</dbReference>
<dbReference type="SUPFAM" id="SSF55073">
    <property type="entry name" value="Nucleotide cyclase"/>
    <property type="match status" value="1"/>
</dbReference>
<keyword evidence="4" id="KW-0812">Transmembrane</keyword>
<dbReference type="GO" id="GO:1902201">
    <property type="term" value="P:negative regulation of bacterial-type flagellum-dependent cell motility"/>
    <property type="evidence" value="ECO:0007669"/>
    <property type="project" value="TreeGrafter"/>
</dbReference>
<dbReference type="PROSITE" id="PS50887">
    <property type="entry name" value="GGDEF"/>
    <property type="match status" value="1"/>
</dbReference>
<keyword evidence="7" id="KW-1185">Reference proteome</keyword>
<dbReference type="InterPro" id="IPR029787">
    <property type="entry name" value="Nucleotide_cyclase"/>
</dbReference>
<dbReference type="KEGG" id="ncu:F0U83_00765"/>
<keyword evidence="4" id="KW-1133">Transmembrane helix</keyword>
<evidence type="ECO:0000313" key="6">
    <source>
        <dbReference type="EMBL" id="QEQ95349.1"/>
    </source>
</evidence>
<gene>
    <name evidence="6" type="ORF">F0U83_00765</name>
</gene>
<evidence type="ECO:0000259" key="5">
    <source>
        <dbReference type="PROSITE" id="PS50887"/>
    </source>
</evidence>
<evidence type="ECO:0000256" key="2">
    <source>
        <dbReference type="ARBA" id="ARBA00012528"/>
    </source>
</evidence>
<dbReference type="Gene3D" id="3.30.70.270">
    <property type="match status" value="1"/>
</dbReference>
<dbReference type="GO" id="GO:0043709">
    <property type="term" value="P:cell adhesion involved in single-species biofilm formation"/>
    <property type="evidence" value="ECO:0007669"/>
    <property type="project" value="TreeGrafter"/>
</dbReference>
<dbReference type="RefSeq" id="WP_138986052.1">
    <property type="nucleotide sequence ID" value="NZ_CP043869.1"/>
</dbReference>
<organism evidence="6 7">
    <name type="scientific">Neptunomonas concharum</name>
    <dbReference type="NCBI Taxonomy" id="1031538"/>
    <lineage>
        <taxon>Bacteria</taxon>
        <taxon>Pseudomonadati</taxon>
        <taxon>Pseudomonadota</taxon>
        <taxon>Gammaproteobacteria</taxon>
        <taxon>Oceanospirillales</taxon>
        <taxon>Oceanospirillaceae</taxon>
        <taxon>Neptunomonas</taxon>
    </lineage>
</organism>
<comment type="cofactor">
    <cofactor evidence="1">
        <name>Mg(2+)</name>
        <dbReference type="ChEBI" id="CHEBI:18420"/>
    </cofactor>
</comment>
<accession>A0A5P1R6J9</accession>
<feature type="domain" description="GGDEF" evidence="5">
    <location>
        <begin position="231"/>
        <end position="365"/>
    </location>
</feature>
<proteinExistence type="predicted"/>
<dbReference type="CDD" id="cd01949">
    <property type="entry name" value="GGDEF"/>
    <property type="match status" value="1"/>
</dbReference>
<dbReference type="EC" id="2.7.7.65" evidence="2"/>
<comment type="catalytic activity">
    <reaction evidence="3">
        <text>2 GTP = 3',3'-c-di-GMP + 2 diphosphate</text>
        <dbReference type="Rhea" id="RHEA:24898"/>
        <dbReference type="ChEBI" id="CHEBI:33019"/>
        <dbReference type="ChEBI" id="CHEBI:37565"/>
        <dbReference type="ChEBI" id="CHEBI:58805"/>
        <dbReference type="EC" id="2.7.7.65"/>
    </reaction>
</comment>
<dbReference type="GO" id="GO:0052621">
    <property type="term" value="F:diguanylate cyclase activity"/>
    <property type="evidence" value="ECO:0007669"/>
    <property type="project" value="UniProtKB-EC"/>
</dbReference>
<protein>
    <recommendedName>
        <fullName evidence="2">diguanylate cyclase</fullName>
        <ecNumber evidence="2">2.7.7.65</ecNumber>
    </recommendedName>
</protein>
<evidence type="ECO:0000313" key="7">
    <source>
        <dbReference type="Proteomes" id="UP000324760"/>
    </source>
</evidence>
<feature type="transmembrane region" description="Helical" evidence="4">
    <location>
        <begin position="90"/>
        <end position="112"/>
    </location>
</feature>
<dbReference type="OrthoDB" id="5296913at2"/>
<keyword evidence="4" id="KW-0472">Membrane</keyword>
<dbReference type="FunFam" id="3.30.70.270:FF:000001">
    <property type="entry name" value="Diguanylate cyclase domain protein"/>
    <property type="match status" value="1"/>
</dbReference>
<dbReference type="EMBL" id="CP043869">
    <property type="protein sequence ID" value="QEQ95349.1"/>
    <property type="molecule type" value="Genomic_DNA"/>
</dbReference>
<sequence>MIFEALLDVSSDKRHSRYFNQTRSHFLFRRIRIIALMLAIIQPAWLAIDYLLLPQSMFESIAYSRAIAASACLALGIWTQFRYSLRTAQLRLLLLVMILSAFQVATSELLIIHGYSTNVAGYQFFPFMIICMIAIFPLSITEALIYILVVLFIELLTQFARQKLGDVDSINNLWLLAVLGSISGWAAINQLSMLLGLYRQATRDALTGLANRRQALEQLESELLRHQQQQHSICVLLFDLDKFKLFNDTYGHAAGDIVLKSFAHILKKQSRRRTDLPARYGGEEFLMILPGTTASDALVIAESIMEACRNAKVKTPSGDSIGFTTSIGIAEYQAKETCDQLIHRADKALYEAKANGRDRACIAEANQDYTEVIA</sequence>
<dbReference type="PANTHER" id="PTHR45138">
    <property type="entry name" value="REGULATORY COMPONENTS OF SENSORY TRANSDUCTION SYSTEM"/>
    <property type="match status" value="1"/>
</dbReference>
<dbReference type="NCBIfam" id="TIGR00254">
    <property type="entry name" value="GGDEF"/>
    <property type="match status" value="1"/>
</dbReference>
<feature type="transmembrane region" description="Helical" evidence="4">
    <location>
        <begin position="173"/>
        <end position="198"/>
    </location>
</feature>
<name>A0A5P1R6J9_9GAMM</name>
<feature type="transmembrane region" description="Helical" evidence="4">
    <location>
        <begin position="60"/>
        <end position="78"/>
    </location>
</feature>
<dbReference type="GO" id="GO:0005886">
    <property type="term" value="C:plasma membrane"/>
    <property type="evidence" value="ECO:0007669"/>
    <property type="project" value="TreeGrafter"/>
</dbReference>
<feature type="transmembrane region" description="Helical" evidence="4">
    <location>
        <begin position="31"/>
        <end position="48"/>
    </location>
</feature>
<dbReference type="InterPro" id="IPR043128">
    <property type="entry name" value="Rev_trsase/Diguanyl_cyclase"/>
</dbReference>